<feature type="signal peptide" evidence="1">
    <location>
        <begin position="1"/>
        <end position="22"/>
    </location>
</feature>
<proteinExistence type="predicted"/>
<accession>A0ABQ6D715</accession>
<comment type="caution">
    <text evidence="2">The sequence shown here is derived from an EMBL/GenBank/DDBJ whole genome shotgun (WGS) entry which is preliminary data.</text>
</comment>
<evidence type="ECO:0000313" key="3">
    <source>
        <dbReference type="Proteomes" id="UP001156881"/>
    </source>
</evidence>
<reference evidence="3" key="1">
    <citation type="journal article" date="2019" name="Int. J. Syst. Evol. Microbiol.">
        <title>The Global Catalogue of Microorganisms (GCM) 10K type strain sequencing project: providing services to taxonomists for standard genome sequencing and annotation.</title>
        <authorList>
            <consortium name="The Broad Institute Genomics Platform"/>
            <consortium name="The Broad Institute Genome Sequencing Center for Infectious Disease"/>
            <person name="Wu L."/>
            <person name="Ma J."/>
        </authorList>
    </citation>
    <scope>NUCLEOTIDE SEQUENCE [LARGE SCALE GENOMIC DNA]</scope>
    <source>
        <strain evidence="3">NBRC 107710</strain>
    </source>
</reference>
<evidence type="ECO:0000313" key="2">
    <source>
        <dbReference type="EMBL" id="GLS46139.1"/>
    </source>
</evidence>
<dbReference type="Proteomes" id="UP001156881">
    <property type="component" value="Unassembled WGS sequence"/>
</dbReference>
<feature type="chain" id="PRO_5046378550" evidence="1">
    <location>
        <begin position="23"/>
        <end position="143"/>
    </location>
</feature>
<sequence>MIRMLILAAAAIHIVGMSPAEAQSKAAAYLVKQAIADGCEGRPGTIGLSGAIERDRDGDGLPDLIIAEDEIHCSGESARSIKCGMQVCSVTFYLRRRPILQKVHDMLGSGVSVGNERIPKISMYAHGGRRGSVHWNGRGFAYL</sequence>
<gene>
    <name evidence="2" type="ORF">GCM10007884_41300</name>
</gene>
<keyword evidence="3" id="KW-1185">Reference proteome</keyword>
<name>A0ABQ6D715_9HYPH</name>
<protein>
    <submittedName>
        <fullName evidence="2">Uncharacterized protein</fullName>
    </submittedName>
</protein>
<keyword evidence="1" id="KW-0732">Signal</keyword>
<organism evidence="2 3">
    <name type="scientific">Methylobacterium brachythecii</name>
    <dbReference type="NCBI Taxonomy" id="1176177"/>
    <lineage>
        <taxon>Bacteria</taxon>
        <taxon>Pseudomonadati</taxon>
        <taxon>Pseudomonadota</taxon>
        <taxon>Alphaproteobacteria</taxon>
        <taxon>Hyphomicrobiales</taxon>
        <taxon>Methylobacteriaceae</taxon>
        <taxon>Methylobacterium</taxon>
    </lineage>
</organism>
<evidence type="ECO:0000256" key="1">
    <source>
        <dbReference type="SAM" id="SignalP"/>
    </source>
</evidence>
<dbReference type="EMBL" id="BSPG01000034">
    <property type="protein sequence ID" value="GLS46139.1"/>
    <property type="molecule type" value="Genomic_DNA"/>
</dbReference>